<feature type="chain" id="PRO_5036906405" evidence="1">
    <location>
        <begin position="31"/>
        <end position="456"/>
    </location>
</feature>
<reference evidence="3" key="1">
    <citation type="submission" date="2020-09" db="EMBL/GenBank/DDBJ databases">
        <authorList>
            <person name="Kim M.K."/>
        </authorList>
    </citation>
    <scope>NUCLEOTIDE SEQUENCE</scope>
    <source>
        <strain evidence="3">BT664</strain>
    </source>
</reference>
<keyword evidence="4" id="KW-1185">Reference proteome</keyword>
<dbReference type="NCBIfam" id="TIGR04183">
    <property type="entry name" value="Por_Secre_tail"/>
    <property type="match status" value="1"/>
</dbReference>
<dbReference type="Pfam" id="PF13884">
    <property type="entry name" value="Peptidase_S74"/>
    <property type="match status" value="1"/>
</dbReference>
<feature type="domain" description="Peptidase S74" evidence="2">
    <location>
        <begin position="246"/>
        <end position="301"/>
    </location>
</feature>
<dbReference type="EMBL" id="JACXAD010000026">
    <property type="protein sequence ID" value="MBD2769953.1"/>
    <property type="molecule type" value="Genomic_DNA"/>
</dbReference>
<dbReference type="Proteomes" id="UP000612233">
    <property type="component" value="Unassembled WGS sequence"/>
</dbReference>
<protein>
    <submittedName>
        <fullName evidence="3">Tail fiber domain-containing protein</fullName>
    </submittedName>
</protein>
<proteinExistence type="predicted"/>
<dbReference type="AlphaFoldDB" id="A0A927BH42"/>
<accession>A0A927BH42</accession>
<dbReference type="RefSeq" id="WP_191006763.1">
    <property type="nucleotide sequence ID" value="NZ_JACXAD010000026.1"/>
</dbReference>
<gene>
    <name evidence="3" type="ORF">IC235_18850</name>
</gene>
<evidence type="ECO:0000313" key="4">
    <source>
        <dbReference type="Proteomes" id="UP000612233"/>
    </source>
</evidence>
<sequence>MKPKLYLRPIGFSLGLLLLMGLLSSSPLFAQNYNAGVGSGTGGSGTYNVFVGPYAGPSNTTGSYNSFLGTGAGASNITGSNNSFLGYGAGYANTEGNNNSFVGYGAGNSNVGGENNCFLGNLAGLYNKAGSNNSFLGNNAGYFNTTGTFNSCMGYQAGYINSTGSHNLFLGYSANPSTGTLFNAGAIGSRAYVSASNSLVLGAIKGVNGATDSTNVGIGTTAPAYLLQVNGNAAKPGGGSWTVPADQRLQKNVLAFRDGLEVLAKVRPVWFEYNGQAGMPTNQKYVGVIAQEMKEITPYMVGSFTYQDPTGQKTDYLDYDANALPYLLVNAVQQQQKQIQALQTQIDLLRQLLNQERPAPSPQTAAGSTVEAHLWQNVPNPTDGTTRIHYRLPQQARQAQINLYSLKGELLQSFRLTQRGEGELSVETTTLPEGTYVYRLLVDGQQIDTKKLLLSR</sequence>
<evidence type="ECO:0000256" key="1">
    <source>
        <dbReference type="SAM" id="SignalP"/>
    </source>
</evidence>
<dbReference type="InterPro" id="IPR026444">
    <property type="entry name" value="Secre_tail"/>
</dbReference>
<evidence type="ECO:0000313" key="3">
    <source>
        <dbReference type="EMBL" id="MBD2769953.1"/>
    </source>
</evidence>
<name>A0A927BH42_9BACT</name>
<feature type="signal peptide" evidence="1">
    <location>
        <begin position="1"/>
        <end position="30"/>
    </location>
</feature>
<keyword evidence="1" id="KW-0732">Signal</keyword>
<organism evidence="3 4">
    <name type="scientific">Hymenobacter montanus</name>
    <dbReference type="NCBI Taxonomy" id="2771359"/>
    <lineage>
        <taxon>Bacteria</taxon>
        <taxon>Pseudomonadati</taxon>
        <taxon>Bacteroidota</taxon>
        <taxon>Cytophagia</taxon>
        <taxon>Cytophagales</taxon>
        <taxon>Hymenobacteraceae</taxon>
        <taxon>Hymenobacter</taxon>
    </lineage>
</organism>
<dbReference type="InterPro" id="IPR030392">
    <property type="entry name" value="S74_ICA"/>
</dbReference>
<evidence type="ECO:0000259" key="2">
    <source>
        <dbReference type="Pfam" id="PF13884"/>
    </source>
</evidence>
<comment type="caution">
    <text evidence="3">The sequence shown here is derived from an EMBL/GenBank/DDBJ whole genome shotgun (WGS) entry which is preliminary data.</text>
</comment>